<accession>A0ABW4JU34</accession>
<evidence type="ECO:0000256" key="1">
    <source>
        <dbReference type="ARBA" id="ARBA00004496"/>
    </source>
</evidence>
<evidence type="ECO:0000256" key="8">
    <source>
        <dbReference type="ARBA" id="ARBA00038962"/>
    </source>
</evidence>
<dbReference type="Pfam" id="PF00725">
    <property type="entry name" value="3HCDH"/>
    <property type="match status" value="1"/>
</dbReference>
<sequence>MAKIAIVGSGFIGRAWAITFARGGYDVALWDPVEGAAEAAITYIGDVLGDLEANDLLNGHAPAAILARLTPCATLAQVLDGASYAQENAPERLKLKQALWSEMDAAASPGTILASSTSALLPSRFTEHLEGRGRCLVAHPINPPYLIRAVEVVPSPWTSPEAMERTGALMREVGQLPIMMTGEIDGFIMNRLQGALLEEAFRLVAGGHASAEDVDIGIREGLAARWAFMGPFETIDLNAPGGVRDYAQRYQGMFANMSSQMLARVDWDGPVMDRVEADRRARLPESGLVDRQKWRDRRLMALAAHKRAQEKELGE</sequence>
<keyword evidence="7" id="KW-0520">NAD</keyword>
<dbReference type="Gene3D" id="1.10.1040.10">
    <property type="entry name" value="N-(1-d-carboxylethyl)-l-norvaline Dehydrogenase, domain 2"/>
    <property type="match status" value="1"/>
</dbReference>
<dbReference type="RefSeq" id="WP_149891212.1">
    <property type="nucleotide sequence ID" value="NZ_JBHUFA010000001.1"/>
</dbReference>
<dbReference type="InterPro" id="IPR006176">
    <property type="entry name" value="3-OHacyl-CoA_DH_NAD-bd"/>
</dbReference>
<dbReference type="Proteomes" id="UP001597327">
    <property type="component" value="Unassembled WGS sequence"/>
</dbReference>
<comment type="subunit">
    <text evidence="3">Homodimer.</text>
</comment>
<comment type="subcellular location">
    <subcellularLocation>
        <location evidence="1">Cytoplasm</location>
    </subcellularLocation>
</comment>
<reference evidence="13" key="1">
    <citation type="journal article" date="2019" name="Int. J. Syst. Evol. Microbiol.">
        <title>The Global Catalogue of Microorganisms (GCM) 10K type strain sequencing project: providing services to taxonomists for standard genome sequencing and annotation.</title>
        <authorList>
            <consortium name="The Broad Institute Genomics Platform"/>
            <consortium name="The Broad Institute Genome Sequencing Center for Infectious Disease"/>
            <person name="Wu L."/>
            <person name="Ma J."/>
        </authorList>
    </citation>
    <scope>NUCLEOTIDE SEQUENCE [LARGE SCALE GENOMIC DNA]</scope>
    <source>
        <strain evidence="13">JCM 3369</strain>
    </source>
</reference>
<evidence type="ECO:0000256" key="7">
    <source>
        <dbReference type="ARBA" id="ARBA00023027"/>
    </source>
</evidence>
<dbReference type="SUPFAM" id="SSF51735">
    <property type="entry name" value="NAD(P)-binding Rossmann-fold domains"/>
    <property type="match status" value="1"/>
</dbReference>
<keyword evidence="13" id="KW-1185">Reference proteome</keyword>
<keyword evidence="6 12" id="KW-0560">Oxidoreductase</keyword>
<feature type="domain" description="3-hydroxyacyl-CoA dehydrogenase NAD binding" evidence="11">
    <location>
        <begin position="3"/>
        <end position="180"/>
    </location>
</feature>
<dbReference type="InterPro" id="IPR006108">
    <property type="entry name" value="3HC_DH_C"/>
</dbReference>
<keyword evidence="5" id="KW-0597">Phosphoprotein</keyword>
<evidence type="ECO:0000256" key="4">
    <source>
        <dbReference type="ARBA" id="ARBA00022490"/>
    </source>
</evidence>
<dbReference type="PROSITE" id="PS00067">
    <property type="entry name" value="3HCDH"/>
    <property type="match status" value="1"/>
</dbReference>
<evidence type="ECO:0000313" key="12">
    <source>
        <dbReference type="EMBL" id="MFD1695002.1"/>
    </source>
</evidence>
<dbReference type="Pfam" id="PF02737">
    <property type="entry name" value="3HCDH_N"/>
    <property type="match status" value="1"/>
</dbReference>
<dbReference type="PIRSF" id="PIRSF000105">
    <property type="entry name" value="HCDH"/>
    <property type="match status" value="1"/>
</dbReference>
<name>A0ABW4JU34_9HYPH</name>
<gene>
    <name evidence="12" type="ORF">ACFSC7_05700</name>
</gene>
<organism evidence="12 13">
    <name type="scientific">Roseibium aestuarii</name>
    <dbReference type="NCBI Taxonomy" id="2600299"/>
    <lineage>
        <taxon>Bacteria</taxon>
        <taxon>Pseudomonadati</taxon>
        <taxon>Pseudomonadota</taxon>
        <taxon>Alphaproteobacteria</taxon>
        <taxon>Hyphomicrobiales</taxon>
        <taxon>Stappiaceae</taxon>
        <taxon>Roseibium</taxon>
    </lineage>
</organism>
<feature type="domain" description="3-hydroxyacyl-CoA dehydrogenase C-terminal" evidence="10">
    <location>
        <begin position="186"/>
        <end position="253"/>
    </location>
</feature>
<dbReference type="SUPFAM" id="SSF48179">
    <property type="entry name" value="6-phosphogluconate dehydrogenase C-terminal domain-like"/>
    <property type="match status" value="1"/>
</dbReference>
<evidence type="ECO:0000256" key="3">
    <source>
        <dbReference type="ARBA" id="ARBA00011738"/>
    </source>
</evidence>
<evidence type="ECO:0000259" key="11">
    <source>
        <dbReference type="Pfam" id="PF02737"/>
    </source>
</evidence>
<dbReference type="PANTHER" id="PTHR48075:SF1">
    <property type="entry name" value="LAMBDA-CRYSTALLIN HOMOLOG"/>
    <property type="match status" value="1"/>
</dbReference>
<proteinExistence type="inferred from homology"/>
<evidence type="ECO:0000259" key="10">
    <source>
        <dbReference type="Pfam" id="PF00725"/>
    </source>
</evidence>
<protein>
    <recommendedName>
        <fullName evidence="9">L-gulonate 3-dehydrogenase</fullName>
        <ecNumber evidence="8">1.1.1.45</ecNumber>
    </recommendedName>
    <alternativeName>
        <fullName evidence="9">L-gulonate 3-dehydrogenase</fullName>
    </alternativeName>
</protein>
<comment type="similarity">
    <text evidence="2">Belongs to the 3-hydroxyacyl-CoA dehydrogenase family.</text>
</comment>
<dbReference type="EMBL" id="JBHUFA010000001">
    <property type="protein sequence ID" value="MFD1695002.1"/>
    <property type="molecule type" value="Genomic_DNA"/>
</dbReference>
<dbReference type="InterPro" id="IPR022694">
    <property type="entry name" value="3-OHacyl-CoA_DH"/>
</dbReference>
<dbReference type="InterPro" id="IPR006180">
    <property type="entry name" value="3-OHacyl-CoA_DH_CS"/>
</dbReference>
<dbReference type="NCBIfam" id="NF004783">
    <property type="entry name" value="PRK06129.1"/>
    <property type="match status" value="1"/>
</dbReference>
<evidence type="ECO:0000256" key="5">
    <source>
        <dbReference type="ARBA" id="ARBA00022553"/>
    </source>
</evidence>
<dbReference type="GO" id="GO:0003857">
    <property type="term" value="F:(3S)-3-hydroxyacyl-CoA dehydrogenase (NAD+) activity"/>
    <property type="evidence" value="ECO:0007669"/>
    <property type="project" value="UniProtKB-EC"/>
</dbReference>
<dbReference type="EC" id="1.1.1.45" evidence="8"/>
<dbReference type="InterPro" id="IPR036291">
    <property type="entry name" value="NAD(P)-bd_dom_sf"/>
</dbReference>
<comment type="caution">
    <text evidence="12">The sequence shown here is derived from an EMBL/GenBank/DDBJ whole genome shotgun (WGS) entry which is preliminary data.</text>
</comment>
<dbReference type="InterPro" id="IPR013328">
    <property type="entry name" value="6PGD_dom2"/>
</dbReference>
<evidence type="ECO:0000256" key="6">
    <source>
        <dbReference type="ARBA" id="ARBA00023002"/>
    </source>
</evidence>
<dbReference type="PANTHER" id="PTHR48075">
    <property type="entry name" value="3-HYDROXYACYL-COA DEHYDROGENASE FAMILY PROTEIN"/>
    <property type="match status" value="1"/>
</dbReference>
<evidence type="ECO:0000256" key="2">
    <source>
        <dbReference type="ARBA" id="ARBA00009463"/>
    </source>
</evidence>
<keyword evidence="4" id="KW-0963">Cytoplasm</keyword>
<evidence type="ECO:0000256" key="9">
    <source>
        <dbReference type="ARBA" id="ARBA00042709"/>
    </source>
</evidence>
<evidence type="ECO:0000313" key="13">
    <source>
        <dbReference type="Proteomes" id="UP001597327"/>
    </source>
</evidence>
<dbReference type="Gene3D" id="3.40.50.720">
    <property type="entry name" value="NAD(P)-binding Rossmann-like Domain"/>
    <property type="match status" value="1"/>
</dbReference>
<dbReference type="InterPro" id="IPR008927">
    <property type="entry name" value="6-PGluconate_DH-like_C_sf"/>
</dbReference>